<name>A0AAV9UR56_9PEZI</name>
<evidence type="ECO:0000313" key="3">
    <source>
        <dbReference type="EMBL" id="KAK6346588.1"/>
    </source>
</evidence>
<keyword evidence="2" id="KW-0732">Signal</keyword>
<dbReference type="AlphaFoldDB" id="A0AAV9UR56"/>
<feature type="region of interest" description="Disordered" evidence="1">
    <location>
        <begin position="55"/>
        <end position="105"/>
    </location>
</feature>
<proteinExistence type="predicted"/>
<dbReference type="EMBL" id="JAVHNQ010000005">
    <property type="protein sequence ID" value="KAK6346588.1"/>
    <property type="molecule type" value="Genomic_DNA"/>
</dbReference>
<evidence type="ECO:0000313" key="4">
    <source>
        <dbReference type="Proteomes" id="UP001375240"/>
    </source>
</evidence>
<evidence type="ECO:0000256" key="1">
    <source>
        <dbReference type="SAM" id="MobiDB-lite"/>
    </source>
</evidence>
<evidence type="ECO:0000256" key="2">
    <source>
        <dbReference type="SAM" id="SignalP"/>
    </source>
</evidence>
<dbReference type="Proteomes" id="UP001375240">
    <property type="component" value="Unassembled WGS sequence"/>
</dbReference>
<protein>
    <submittedName>
        <fullName evidence="3">Uncharacterized protein</fullName>
    </submittedName>
</protein>
<gene>
    <name evidence="3" type="ORF">TWF696_006710</name>
</gene>
<sequence>MKPIKERGDVRVWTILLIFLRLLTHALGESVEPRDTVTTTVTDVTTKHWPVVYTSPCLDTSDDGSATDGSETGGGGSGTGGGTGTDTGAPGSTSGGSVTSRVSRVHDFLGEEPSLTCFR</sequence>
<accession>A0AAV9UR56</accession>
<feature type="chain" id="PRO_5043317434" evidence="2">
    <location>
        <begin position="29"/>
        <end position="119"/>
    </location>
</feature>
<organism evidence="3 4">
    <name type="scientific">Orbilia brochopaga</name>
    <dbReference type="NCBI Taxonomy" id="3140254"/>
    <lineage>
        <taxon>Eukaryota</taxon>
        <taxon>Fungi</taxon>
        <taxon>Dikarya</taxon>
        <taxon>Ascomycota</taxon>
        <taxon>Pezizomycotina</taxon>
        <taxon>Orbiliomycetes</taxon>
        <taxon>Orbiliales</taxon>
        <taxon>Orbiliaceae</taxon>
        <taxon>Orbilia</taxon>
    </lineage>
</organism>
<feature type="compositionally biased region" description="Low complexity" evidence="1">
    <location>
        <begin position="86"/>
        <end position="100"/>
    </location>
</feature>
<feature type="signal peptide" evidence="2">
    <location>
        <begin position="1"/>
        <end position="28"/>
    </location>
</feature>
<reference evidence="3 4" key="1">
    <citation type="submission" date="2019-10" db="EMBL/GenBank/DDBJ databases">
        <authorList>
            <person name="Palmer J.M."/>
        </authorList>
    </citation>
    <scope>NUCLEOTIDE SEQUENCE [LARGE SCALE GENOMIC DNA]</scope>
    <source>
        <strain evidence="3 4">TWF696</strain>
    </source>
</reference>
<feature type="compositionally biased region" description="Gly residues" evidence="1">
    <location>
        <begin position="71"/>
        <end position="85"/>
    </location>
</feature>
<keyword evidence="4" id="KW-1185">Reference proteome</keyword>
<comment type="caution">
    <text evidence="3">The sequence shown here is derived from an EMBL/GenBank/DDBJ whole genome shotgun (WGS) entry which is preliminary data.</text>
</comment>